<keyword evidence="3" id="KW-1185">Reference proteome</keyword>
<dbReference type="AlphaFoldDB" id="A0A7W3IZD3"/>
<sequence>MVDADEVARVAVLFRAPGPERALHPRLTPMAEALREHGLHVVPVPYAEGREAGTAAALDGVDGVLVWADPLSDDGDRHGLDELLRGVAAAGVWVSAHPDTVDRLGTKEVLVATRQMSWGSDAHLYRSVEQLHAEFPHRLAADGVRVLKATRGNGGRTVWKVRLPDGPTATTPGPAQLVAVQHARIRDGSSVTMPLTRLVDTCAGAFDAWGGAGALVDQEFVSGVTSGIVRCYLVGGQVVGFARQYPSGAVPDGPLRVVPGTGPSAHEVMGLPSPKTMYPPEEPAFATLRHRLETEWVPSTLREVGLRAGDLPALWDIDLLIADSVHGEDEPRFVLCEINASSVIPFPPGAPAQVATHVAEQLTGPAPPPEASPIAY</sequence>
<dbReference type="SUPFAM" id="SSF56059">
    <property type="entry name" value="Glutathione synthetase ATP-binding domain-like"/>
    <property type="match status" value="1"/>
</dbReference>
<organism evidence="2 3">
    <name type="scientific">Nocardioides ginsengisegetis</name>
    <dbReference type="NCBI Taxonomy" id="661491"/>
    <lineage>
        <taxon>Bacteria</taxon>
        <taxon>Bacillati</taxon>
        <taxon>Actinomycetota</taxon>
        <taxon>Actinomycetes</taxon>
        <taxon>Propionibacteriales</taxon>
        <taxon>Nocardioidaceae</taxon>
        <taxon>Nocardioides</taxon>
    </lineage>
</organism>
<dbReference type="InterPro" id="IPR049212">
    <property type="entry name" value="DUF6815"/>
</dbReference>
<proteinExistence type="predicted"/>
<comment type="caution">
    <text evidence="2">The sequence shown here is derived from an EMBL/GenBank/DDBJ whole genome shotgun (WGS) entry which is preliminary data.</text>
</comment>
<accession>A0A7W3IZD3</accession>
<dbReference type="Proteomes" id="UP000580910">
    <property type="component" value="Unassembled WGS sequence"/>
</dbReference>
<dbReference type="EMBL" id="JACGXA010000001">
    <property type="protein sequence ID" value="MBA8803432.1"/>
    <property type="molecule type" value="Genomic_DNA"/>
</dbReference>
<dbReference type="RefSeq" id="WP_182538408.1">
    <property type="nucleotide sequence ID" value="NZ_JACGXA010000001.1"/>
</dbReference>
<feature type="domain" description="DUF6815" evidence="1">
    <location>
        <begin position="227"/>
        <end position="343"/>
    </location>
</feature>
<dbReference type="Pfam" id="PF20668">
    <property type="entry name" value="DUF6815"/>
    <property type="match status" value="1"/>
</dbReference>
<evidence type="ECO:0000313" key="3">
    <source>
        <dbReference type="Proteomes" id="UP000580910"/>
    </source>
</evidence>
<protein>
    <recommendedName>
        <fullName evidence="1">DUF6815 domain-containing protein</fullName>
    </recommendedName>
</protein>
<evidence type="ECO:0000259" key="1">
    <source>
        <dbReference type="Pfam" id="PF20668"/>
    </source>
</evidence>
<dbReference type="NCBIfam" id="NF033816">
    <property type="entry name" value="Cj0069_fam"/>
    <property type="match status" value="1"/>
</dbReference>
<evidence type="ECO:0000313" key="2">
    <source>
        <dbReference type="EMBL" id="MBA8803432.1"/>
    </source>
</evidence>
<reference evidence="2 3" key="1">
    <citation type="submission" date="2020-07" db="EMBL/GenBank/DDBJ databases">
        <title>Sequencing the genomes of 1000 actinobacteria strains.</title>
        <authorList>
            <person name="Klenk H.-P."/>
        </authorList>
    </citation>
    <scope>NUCLEOTIDE SEQUENCE [LARGE SCALE GENOMIC DNA]</scope>
    <source>
        <strain evidence="2 3">DSM 21349</strain>
    </source>
</reference>
<gene>
    <name evidence="2" type="ORF">FB382_001723</name>
</gene>
<name>A0A7W3IZD3_9ACTN</name>